<proteinExistence type="predicted"/>
<evidence type="ECO:0000313" key="4">
    <source>
        <dbReference type="Proteomes" id="UP000026714"/>
    </source>
</evidence>
<feature type="signal peptide" evidence="1">
    <location>
        <begin position="1"/>
        <end position="21"/>
    </location>
</feature>
<organism evidence="3 4">
    <name type="scientific">Sphaerotilus natans subsp. natans DSM 6575</name>
    <dbReference type="NCBI Taxonomy" id="1286631"/>
    <lineage>
        <taxon>Bacteria</taxon>
        <taxon>Pseudomonadati</taxon>
        <taxon>Pseudomonadota</taxon>
        <taxon>Betaproteobacteria</taxon>
        <taxon>Burkholderiales</taxon>
        <taxon>Sphaerotilaceae</taxon>
        <taxon>Sphaerotilus</taxon>
    </lineage>
</organism>
<keyword evidence="1" id="KW-0732">Signal</keyword>
<name>A0A059KI02_9BURK</name>
<dbReference type="Proteomes" id="UP000026714">
    <property type="component" value="Unassembled WGS sequence"/>
</dbReference>
<dbReference type="AlphaFoldDB" id="A0A059KI02"/>
<protein>
    <recommendedName>
        <fullName evidence="2">SCP domain-containing protein</fullName>
    </recommendedName>
</protein>
<evidence type="ECO:0000313" key="3">
    <source>
        <dbReference type="EMBL" id="KDB50859.1"/>
    </source>
</evidence>
<evidence type="ECO:0000259" key="2">
    <source>
        <dbReference type="SMART" id="SM00198"/>
    </source>
</evidence>
<dbReference type="STRING" id="34103.SAMN05421778_104226"/>
<dbReference type="InterPro" id="IPR035940">
    <property type="entry name" value="CAP_sf"/>
</dbReference>
<sequence length="176" mass="19713">MLPRFLPALVLLSALCSPVMAAPSAGERAVLPSEARQAMLQRHNEWRLHAGVRPLTWSDEMARAAGQWALQLERGRGQPCEAQPSPDLHIGENMYWSSAYRWKDGRTALQPLDPVYVVDQWAQQGADLDPETRQCRPGRVCSHYQQLVAPAAREVGCARLVCPALDQVWICQYRLG</sequence>
<gene>
    <name evidence="3" type="ORF">X805_35510</name>
</gene>
<dbReference type="InterPro" id="IPR001283">
    <property type="entry name" value="CRISP-related"/>
</dbReference>
<dbReference type="Gene3D" id="3.40.33.10">
    <property type="entry name" value="CAP"/>
    <property type="match status" value="1"/>
</dbReference>
<feature type="domain" description="SCP" evidence="2">
    <location>
        <begin position="34"/>
        <end position="176"/>
    </location>
</feature>
<accession>A0A059KI02</accession>
<dbReference type="SUPFAM" id="SSF55797">
    <property type="entry name" value="PR-1-like"/>
    <property type="match status" value="1"/>
</dbReference>
<keyword evidence="4" id="KW-1185">Reference proteome</keyword>
<dbReference type="SMART" id="SM00198">
    <property type="entry name" value="SCP"/>
    <property type="match status" value="1"/>
</dbReference>
<comment type="caution">
    <text evidence="3">The sequence shown here is derived from an EMBL/GenBank/DDBJ whole genome shotgun (WGS) entry which is preliminary data.</text>
</comment>
<dbReference type="PANTHER" id="PTHR10334">
    <property type="entry name" value="CYSTEINE-RICH SECRETORY PROTEIN-RELATED"/>
    <property type="match status" value="1"/>
</dbReference>
<evidence type="ECO:0000256" key="1">
    <source>
        <dbReference type="SAM" id="SignalP"/>
    </source>
</evidence>
<dbReference type="EMBL" id="AZRA01000108">
    <property type="protein sequence ID" value="KDB50859.1"/>
    <property type="molecule type" value="Genomic_DNA"/>
</dbReference>
<reference evidence="3 4" key="1">
    <citation type="journal article" date="2014" name="FEMS Microbiol. Ecol.">
        <title>Sphaerotilus natans encrusted with nanoball-shaped Fe(III) oxide minerals formed by nitrate-reducing mixotrophic Fe(II) oxidation.</title>
        <authorList>
            <person name="Park S."/>
            <person name="Kim D.H."/>
            <person name="Lee J.H."/>
            <person name="Hur H.G."/>
        </authorList>
    </citation>
    <scope>NUCLEOTIDE SEQUENCE [LARGE SCALE GENOMIC DNA]</scope>
    <source>
        <strain evidence="3 4">DSM 6575</strain>
    </source>
</reference>
<dbReference type="InterPro" id="IPR014044">
    <property type="entry name" value="CAP_dom"/>
</dbReference>
<feature type="chain" id="PRO_5001576459" description="SCP domain-containing protein" evidence="1">
    <location>
        <begin position="22"/>
        <end position="176"/>
    </location>
</feature>
<dbReference type="Pfam" id="PF00188">
    <property type="entry name" value="CAP"/>
    <property type="match status" value="1"/>
</dbReference>
<dbReference type="eggNOG" id="COG2340">
    <property type="taxonomic scope" value="Bacteria"/>
</dbReference>